<dbReference type="EMBL" id="CAXAMM010039434">
    <property type="protein sequence ID" value="CAK9086394.1"/>
    <property type="molecule type" value="Genomic_DNA"/>
</dbReference>
<reference evidence="2 3" key="1">
    <citation type="submission" date="2024-02" db="EMBL/GenBank/DDBJ databases">
        <authorList>
            <person name="Chen Y."/>
            <person name="Shah S."/>
            <person name="Dougan E. K."/>
            <person name="Thang M."/>
            <person name="Chan C."/>
        </authorList>
    </citation>
    <scope>NUCLEOTIDE SEQUENCE [LARGE SCALE GENOMIC DNA]</scope>
</reference>
<comment type="caution">
    <text evidence="2">The sequence shown here is derived from an EMBL/GenBank/DDBJ whole genome shotgun (WGS) entry which is preliminary data.</text>
</comment>
<evidence type="ECO:0000313" key="3">
    <source>
        <dbReference type="Proteomes" id="UP001642464"/>
    </source>
</evidence>
<feature type="signal peptide" evidence="1">
    <location>
        <begin position="1"/>
        <end position="25"/>
    </location>
</feature>
<feature type="chain" id="PRO_5045433884" evidence="1">
    <location>
        <begin position="26"/>
        <end position="174"/>
    </location>
</feature>
<sequence>MRRMERRQVWPALLLLSVSFSYAWAPMPRSRVQLQASLEQASSQGRLPQQLLTGVLSQPEIYQDSFLMGFIRDLGDRWTSSAWEPQASSREALVAAVRSFIQRGQQEMQLFNNYVENELGRIIGDPYVFDLRIKILDNGARKALKRAARQAMMDEMLAQSKAKRAERASVTNTA</sequence>
<evidence type="ECO:0000256" key="1">
    <source>
        <dbReference type="SAM" id="SignalP"/>
    </source>
</evidence>
<evidence type="ECO:0000313" key="2">
    <source>
        <dbReference type="EMBL" id="CAK9086394.1"/>
    </source>
</evidence>
<organism evidence="2 3">
    <name type="scientific">Durusdinium trenchii</name>
    <dbReference type="NCBI Taxonomy" id="1381693"/>
    <lineage>
        <taxon>Eukaryota</taxon>
        <taxon>Sar</taxon>
        <taxon>Alveolata</taxon>
        <taxon>Dinophyceae</taxon>
        <taxon>Suessiales</taxon>
        <taxon>Symbiodiniaceae</taxon>
        <taxon>Durusdinium</taxon>
    </lineage>
</organism>
<name>A0ABP0QEE4_9DINO</name>
<accession>A0ABP0QEE4</accession>
<gene>
    <name evidence="2" type="ORF">SCF082_LOCUS40861</name>
</gene>
<protein>
    <submittedName>
        <fullName evidence="2">Uncharacterized protein</fullName>
    </submittedName>
</protein>
<keyword evidence="1" id="KW-0732">Signal</keyword>
<dbReference type="Proteomes" id="UP001642464">
    <property type="component" value="Unassembled WGS sequence"/>
</dbReference>
<proteinExistence type="predicted"/>
<keyword evidence="3" id="KW-1185">Reference proteome</keyword>